<protein>
    <submittedName>
        <fullName evidence="1">Uncharacterized protein</fullName>
    </submittedName>
</protein>
<dbReference type="AlphaFoldDB" id="A0A8X6TH38"/>
<evidence type="ECO:0000313" key="1">
    <source>
        <dbReference type="EMBL" id="GFT14092.1"/>
    </source>
</evidence>
<evidence type="ECO:0000313" key="2">
    <source>
        <dbReference type="EMBL" id="GFT14094.1"/>
    </source>
</evidence>
<organism evidence="1 3">
    <name type="scientific">Nephila pilipes</name>
    <name type="common">Giant wood spider</name>
    <name type="synonym">Nephila maculata</name>
    <dbReference type="NCBI Taxonomy" id="299642"/>
    <lineage>
        <taxon>Eukaryota</taxon>
        <taxon>Metazoa</taxon>
        <taxon>Ecdysozoa</taxon>
        <taxon>Arthropoda</taxon>
        <taxon>Chelicerata</taxon>
        <taxon>Arachnida</taxon>
        <taxon>Araneae</taxon>
        <taxon>Araneomorphae</taxon>
        <taxon>Entelegynae</taxon>
        <taxon>Araneoidea</taxon>
        <taxon>Nephilidae</taxon>
        <taxon>Nephila</taxon>
    </lineage>
</organism>
<gene>
    <name evidence="1" type="ORF">NPIL_35841</name>
    <name evidence="2" type="ORF">NPIL_35851</name>
</gene>
<accession>A0A8X6TH38</accession>
<comment type="caution">
    <text evidence="1">The sequence shown here is derived from an EMBL/GenBank/DDBJ whole genome shotgun (WGS) entry which is preliminary data.</text>
</comment>
<dbReference type="EMBL" id="BMAW01104401">
    <property type="protein sequence ID" value="GFT14094.1"/>
    <property type="molecule type" value="Genomic_DNA"/>
</dbReference>
<proteinExistence type="predicted"/>
<name>A0A8X6TH38_NEPPI</name>
<reference evidence="1" key="1">
    <citation type="submission" date="2020-08" db="EMBL/GenBank/DDBJ databases">
        <title>Multicomponent nature underlies the extraordinary mechanical properties of spider dragline silk.</title>
        <authorList>
            <person name="Kono N."/>
            <person name="Nakamura H."/>
            <person name="Mori M."/>
            <person name="Yoshida Y."/>
            <person name="Ohtoshi R."/>
            <person name="Malay A.D."/>
            <person name="Moran D.A.P."/>
            <person name="Tomita M."/>
            <person name="Numata K."/>
            <person name="Arakawa K."/>
        </authorList>
    </citation>
    <scope>NUCLEOTIDE SEQUENCE</scope>
</reference>
<sequence length="159" mass="16850">MIYKRLAAAAAGALAYAVLARLPPAAGFACASVRYAYAAAFRQRQKVLAGAFAAVGQVAGWACAACRRFYAAALFCGAARSGATAAAARQPLLQVACCQRWRTLQAARMRVRRTRGSAAVKYAVRRCCAGATAFAEKRFAAADSVKYFCHDLANIVLKC</sequence>
<keyword evidence="3" id="KW-1185">Reference proteome</keyword>
<dbReference type="Proteomes" id="UP000887013">
    <property type="component" value="Unassembled WGS sequence"/>
</dbReference>
<dbReference type="EMBL" id="BMAW01104401">
    <property type="protein sequence ID" value="GFT14092.1"/>
    <property type="molecule type" value="Genomic_DNA"/>
</dbReference>
<evidence type="ECO:0000313" key="3">
    <source>
        <dbReference type="Proteomes" id="UP000887013"/>
    </source>
</evidence>